<accession>A0ABN2W035</accession>
<evidence type="ECO:0000313" key="2">
    <source>
        <dbReference type="Proteomes" id="UP001501480"/>
    </source>
</evidence>
<name>A0ABN2W035_9ACTN</name>
<organism evidence="1 2">
    <name type="scientific">Aeromicrobium halocynthiae</name>
    <dbReference type="NCBI Taxonomy" id="560557"/>
    <lineage>
        <taxon>Bacteria</taxon>
        <taxon>Bacillati</taxon>
        <taxon>Actinomycetota</taxon>
        <taxon>Actinomycetes</taxon>
        <taxon>Propionibacteriales</taxon>
        <taxon>Nocardioidaceae</taxon>
        <taxon>Aeromicrobium</taxon>
    </lineage>
</organism>
<protein>
    <submittedName>
        <fullName evidence="1">Uncharacterized protein</fullName>
    </submittedName>
</protein>
<reference evidence="1 2" key="1">
    <citation type="journal article" date="2019" name="Int. J. Syst. Evol. Microbiol.">
        <title>The Global Catalogue of Microorganisms (GCM) 10K type strain sequencing project: providing services to taxonomists for standard genome sequencing and annotation.</title>
        <authorList>
            <consortium name="The Broad Institute Genomics Platform"/>
            <consortium name="The Broad Institute Genome Sequencing Center for Infectious Disease"/>
            <person name="Wu L."/>
            <person name="Ma J."/>
        </authorList>
    </citation>
    <scope>NUCLEOTIDE SEQUENCE [LARGE SCALE GENOMIC DNA]</scope>
    <source>
        <strain evidence="1 2">JCM 15749</strain>
    </source>
</reference>
<sequence length="151" mass="15331">MGAAALTAVVATVAGTRALGYDDDVLRALGARPRPIPDEQDTALLEAAALEQAQLAVDLEALAERHGLDVAALVAIADEQLAALGGAPRPAPAAVVHDPADALRSAADAWQAVSERRREDVALASSSALVTVLASLSAAQAVVSDVLRRDA</sequence>
<dbReference type="EMBL" id="BAAAPY010000006">
    <property type="protein sequence ID" value="GAA2079390.1"/>
    <property type="molecule type" value="Genomic_DNA"/>
</dbReference>
<comment type="caution">
    <text evidence="1">The sequence shown here is derived from an EMBL/GenBank/DDBJ whole genome shotgun (WGS) entry which is preliminary data.</text>
</comment>
<proteinExistence type="predicted"/>
<gene>
    <name evidence="1" type="ORF">GCM10009821_19390</name>
</gene>
<dbReference type="Proteomes" id="UP001501480">
    <property type="component" value="Unassembled WGS sequence"/>
</dbReference>
<keyword evidence="2" id="KW-1185">Reference proteome</keyword>
<evidence type="ECO:0000313" key="1">
    <source>
        <dbReference type="EMBL" id="GAA2079390.1"/>
    </source>
</evidence>